<dbReference type="InterPro" id="IPR019675">
    <property type="entry name" value="DUF2550"/>
</dbReference>
<reference evidence="1" key="1">
    <citation type="submission" date="2024-02" db="EMBL/GenBank/DDBJ databases">
        <title>Tomenella chthoni gen. nov. sp. nov., a member of the family Jonesiaceae isolated from bat guano.</title>
        <authorList>
            <person name="Miller S.L."/>
            <person name="King J."/>
            <person name="Sankaranarayanan K."/>
            <person name="Lawson P.A."/>
        </authorList>
    </citation>
    <scope>NUCLEOTIDE SEQUENCE</scope>
    <source>
        <strain evidence="1">BS-20</strain>
    </source>
</reference>
<proteinExistence type="predicted"/>
<dbReference type="AlphaFoldDB" id="A0AAU7DW69"/>
<dbReference type="Pfam" id="PF10739">
    <property type="entry name" value="DUF2550"/>
    <property type="match status" value="1"/>
</dbReference>
<dbReference type="EMBL" id="CP146203">
    <property type="protein sequence ID" value="XBH22088.1"/>
    <property type="molecule type" value="Genomic_DNA"/>
</dbReference>
<protein>
    <submittedName>
        <fullName evidence="1">DUF2550 domain-containing protein</fullName>
    </submittedName>
</protein>
<sequence>MTALLCVVVILTLWGYLRLRRLSFQFGTFDCAWRTVKDGSDPTDRWVQGLGEYRSDRLVWWKAYSLSPRPRRVWLRSEFELVGRTPLNLVDLPGMYLVACKYAGVPFEMMMSAEAYHGLSSWSESAPPHLRGFVL</sequence>
<name>A0AAU7DW69_9MICO</name>
<gene>
    <name evidence="1" type="ORF">V5R04_02330</name>
</gene>
<accession>A0AAU7DW69</accession>
<evidence type="ECO:0000313" key="1">
    <source>
        <dbReference type="EMBL" id="XBH22088.1"/>
    </source>
</evidence>
<organism evidence="1">
    <name type="scientific">Jonesiaceae bacterium BS-20</name>
    <dbReference type="NCBI Taxonomy" id="3120821"/>
    <lineage>
        <taxon>Bacteria</taxon>
        <taxon>Bacillati</taxon>
        <taxon>Actinomycetota</taxon>
        <taxon>Actinomycetes</taxon>
        <taxon>Micrococcales</taxon>
        <taxon>Jonesiaceae</taxon>
    </lineage>
</organism>